<dbReference type="KEGG" id="ptan:CRYO30217_02430"/>
<organism evidence="1 2">
    <name type="scientific">Parvicella tangerina</name>
    <dbReference type="NCBI Taxonomy" id="2829795"/>
    <lineage>
        <taxon>Bacteria</taxon>
        <taxon>Pseudomonadati</taxon>
        <taxon>Bacteroidota</taxon>
        <taxon>Flavobacteriia</taxon>
        <taxon>Flavobacteriales</taxon>
        <taxon>Parvicellaceae</taxon>
        <taxon>Parvicella</taxon>
    </lineage>
</organism>
<gene>
    <name evidence="1" type="ORF">CRYO30217_02430</name>
</gene>
<dbReference type="AlphaFoldDB" id="A0A916JQ89"/>
<reference evidence="1" key="1">
    <citation type="submission" date="2021-04" db="EMBL/GenBank/DDBJ databases">
        <authorList>
            <person name="Rodrigo-Torres L."/>
            <person name="Arahal R. D."/>
            <person name="Lucena T."/>
        </authorList>
    </citation>
    <scope>NUCLEOTIDE SEQUENCE</scope>
    <source>
        <strain evidence="1">AS29M-1</strain>
    </source>
</reference>
<dbReference type="RefSeq" id="WP_258542660.1">
    <property type="nucleotide sequence ID" value="NZ_OU015584.1"/>
</dbReference>
<proteinExistence type="predicted"/>
<name>A0A916JQ89_9FLAO</name>
<accession>A0A916JQ89</accession>
<protein>
    <recommendedName>
        <fullName evidence="3">Glycosyltransferase</fullName>
    </recommendedName>
</protein>
<dbReference type="SUPFAM" id="SSF53756">
    <property type="entry name" value="UDP-Glycosyltransferase/glycogen phosphorylase"/>
    <property type="match status" value="1"/>
</dbReference>
<sequence length="346" mass="40370">MADLNTTNPYIDLLYESLSHFDNLSVTCSVNAFFDSNENFDIIHIHWPEAFVGWKMVDSEKFDRIMERLDIWKNRAKVIYTRHNEEAHELPYSSMQSLYNKVLDSCSGVIHLTTYSFENIKEDLTDKIIHTVIPHGAYRYSNDIPKPDAREKLKIPEKKFVILVFGKIRNESEKQFLLKGIKSLKRDYLFIAPRWKHAIYPSFKTHPMRRIISVLRDFFLDLFNSKFRISDGFVSNEDVQVYMNAADVVLVPRVNTLNSGVLFLGLSFNKVVIGIDKGGVGEVLREHNFPTFDPEHFQSLSKALEQGYVLSRKEIRGAMEWSSRYNWNSIAESHLEFYHQLLTSEK</sequence>
<dbReference type="Proteomes" id="UP000683507">
    <property type="component" value="Chromosome"/>
</dbReference>
<evidence type="ECO:0008006" key="3">
    <source>
        <dbReference type="Google" id="ProtNLM"/>
    </source>
</evidence>
<keyword evidence="2" id="KW-1185">Reference proteome</keyword>
<evidence type="ECO:0000313" key="1">
    <source>
        <dbReference type="EMBL" id="CAG5084299.1"/>
    </source>
</evidence>
<evidence type="ECO:0000313" key="2">
    <source>
        <dbReference type="Proteomes" id="UP000683507"/>
    </source>
</evidence>
<dbReference type="Gene3D" id="3.40.50.2000">
    <property type="entry name" value="Glycogen Phosphorylase B"/>
    <property type="match status" value="2"/>
</dbReference>
<dbReference type="EMBL" id="OU015584">
    <property type="protein sequence ID" value="CAG5084299.1"/>
    <property type="molecule type" value="Genomic_DNA"/>
</dbReference>